<comment type="caution">
    <text evidence="1">The sequence shown here is derived from an EMBL/GenBank/DDBJ whole genome shotgun (WGS) entry which is preliminary data.</text>
</comment>
<gene>
    <name evidence="1" type="ORF">LOK49_LG09G02455</name>
</gene>
<evidence type="ECO:0000313" key="1">
    <source>
        <dbReference type="EMBL" id="KAI8000658.1"/>
    </source>
</evidence>
<protein>
    <submittedName>
        <fullName evidence="1">Uncharacterized protein</fullName>
    </submittedName>
</protein>
<sequence length="107" mass="11372">MASTILLLGLLSLFFYVALASDNSPLQDFCVADPTSQGLLSLSFYAALASDNSPLQDFCVADPTSQEAVDCIRDLSDAQQASEEELSKEALSGKSLDDISCVVALFQ</sequence>
<keyword evidence="2" id="KW-1185">Reference proteome</keyword>
<reference evidence="1 2" key="1">
    <citation type="journal article" date="2022" name="Plant J.">
        <title>Chromosome-level genome of Camellia lanceoleosa provides a valuable resource for understanding genome evolution and self-incompatibility.</title>
        <authorList>
            <person name="Gong W."/>
            <person name="Xiao S."/>
            <person name="Wang L."/>
            <person name="Liao Z."/>
            <person name="Chang Y."/>
            <person name="Mo W."/>
            <person name="Hu G."/>
            <person name="Li W."/>
            <person name="Zhao G."/>
            <person name="Zhu H."/>
            <person name="Hu X."/>
            <person name="Ji K."/>
            <person name="Xiang X."/>
            <person name="Song Q."/>
            <person name="Yuan D."/>
            <person name="Jin S."/>
            <person name="Zhang L."/>
        </authorList>
    </citation>
    <scope>NUCLEOTIDE SEQUENCE [LARGE SCALE GENOMIC DNA]</scope>
    <source>
        <strain evidence="1">SQ_2022a</strain>
    </source>
</reference>
<dbReference type="EMBL" id="CM045765">
    <property type="protein sequence ID" value="KAI8000658.1"/>
    <property type="molecule type" value="Genomic_DNA"/>
</dbReference>
<name>A0ACC0GJJ3_9ERIC</name>
<proteinExistence type="predicted"/>
<accession>A0ACC0GJJ3</accession>
<evidence type="ECO:0000313" key="2">
    <source>
        <dbReference type="Proteomes" id="UP001060215"/>
    </source>
</evidence>
<organism evidence="1 2">
    <name type="scientific">Camellia lanceoleosa</name>
    <dbReference type="NCBI Taxonomy" id="1840588"/>
    <lineage>
        <taxon>Eukaryota</taxon>
        <taxon>Viridiplantae</taxon>
        <taxon>Streptophyta</taxon>
        <taxon>Embryophyta</taxon>
        <taxon>Tracheophyta</taxon>
        <taxon>Spermatophyta</taxon>
        <taxon>Magnoliopsida</taxon>
        <taxon>eudicotyledons</taxon>
        <taxon>Gunneridae</taxon>
        <taxon>Pentapetalae</taxon>
        <taxon>asterids</taxon>
        <taxon>Ericales</taxon>
        <taxon>Theaceae</taxon>
        <taxon>Camellia</taxon>
    </lineage>
</organism>
<dbReference type="Proteomes" id="UP001060215">
    <property type="component" value="Chromosome 8"/>
</dbReference>